<dbReference type="Gene3D" id="3.40.50.1460">
    <property type="match status" value="1"/>
</dbReference>
<keyword evidence="3" id="KW-1185">Reference proteome</keyword>
<organism evidence="2 3">
    <name type="scientific">Paenibacillus pasadenensis</name>
    <dbReference type="NCBI Taxonomy" id="217090"/>
    <lineage>
        <taxon>Bacteria</taxon>
        <taxon>Bacillati</taxon>
        <taxon>Bacillota</taxon>
        <taxon>Bacilli</taxon>
        <taxon>Bacillales</taxon>
        <taxon>Paenibacillaceae</taxon>
        <taxon>Paenibacillus</taxon>
    </lineage>
</organism>
<proteinExistence type="predicted"/>
<dbReference type="PANTHER" id="PTHR48104">
    <property type="entry name" value="METACASPASE-4"/>
    <property type="match status" value="1"/>
</dbReference>
<dbReference type="EMBL" id="NFEZ01000001">
    <property type="protein sequence ID" value="PLT48046.1"/>
    <property type="molecule type" value="Genomic_DNA"/>
</dbReference>
<dbReference type="AlphaFoldDB" id="A0A2N5NCH4"/>
<feature type="domain" description="Peptidase C14 caspase" evidence="1">
    <location>
        <begin position="25"/>
        <end position="203"/>
    </location>
</feature>
<dbReference type="PANTHER" id="PTHR48104:SF30">
    <property type="entry name" value="METACASPASE-1"/>
    <property type="match status" value="1"/>
</dbReference>
<evidence type="ECO:0000313" key="2">
    <source>
        <dbReference type="EMBL" id="PLT48046.1"/>
    </source>
</evidence>
<accession>A0A2N5NCH4</accession>
<protein>
    <submittedName>
        <fullName evidence="2">High-affnity carbon uptake protein Hat/HatR</fullName>
    </submittedName>
</protein>
<dbReference type="SUPFAM" id="SSF52129">
    <property type="entry name" value="Caspase-like"/>
    <property type="match status" value="1"/>
</dbReference>
<evidence type="ECO:0000313" key="3">
    <source>
        <dbReference type="Proteomes" id="UP000234789"/>
    </source>
</evidence>
<dbReference type="InterPro" id="IPR011600">
    <property type="entry name" value="Pept_C14_caspase"/>
</dbReference>
<evidence type="ECO:0000259" key="1">
    <source>
        <dbReference type="Pfam" id="PF00656"/>
    </source>
</evidence>
<name>A0A2N5NCH4_9BACL</name>
<sequence>MQTGLLNGIVILLLQLSKSWGDILRKALIVGINNYPTSPLKGCVKDAVEMATVLERDADGSPNFSVRLLTEPSDTITRGSLRQHIEQLFEGPSDVALFYFSGHGLVNSSGGLIVTPDHSAGDEGISMDQILNWANRSRAREKVIILDCCHSGQFASPALDGGEVARLGDGLTVLTASRASEYAMERGGSGVFTSLIIDALYGGAADLRGFVTPGGIYSYVDSALGDWEQRPVFKTNVSRFTHLRRVIPPIPIETVRKIKEFFPVPEHEYPLDPSFEDTVEGHSPTNALLFKQLQKMFSVGLVRPVGEEFMYFAAMNTKSCRLTALGYQYWRMVDENKL</sequence>
<gene>
    <name evidence="2" type="ORF">B8V81_0178</name>
</gene>
<dbReference type="RefSeq" id="WP_244912684.1">
    <property type="nucleotide sequence ID" value="NZ_NFEZ01000001.1"/>
</dbReference>
<dbReference type="InterPro" id="IPR029030">
    <property type="entry name" value="Caspase-like_dom_sf"/>
</dbReference>
<dbReference type="GO" id="GO:0005737">
    <property type="term" value="C:cytoplasm"/>
    <property type="evidence" value="ECO:0007669"/>
    <property type="project" value="TreeGrafter"/>
</dbReference>
<dbReference type="GO" id="GO:0006508">
    <property type="term" value="P:proteolysis"/>
    <property type="evidence" value="ECO:0007669"/>
    <property type="project" value="InterPro"/>
</dbReference>
<dbReference type="Pfam" id="PF00656">
    <property type="entry name" value="Peptidase_C14"/>
    <property type="match status" value="1"/>
</dbReference>
<reference evidence="2 3" key="1">
    <citation type="submission" date="2017-05" db="EMBL/GenBank/DDBJ databases">
        <title>Functional genome analysis of Paenibacillus pasadenensis strain R16: insights on endophytic life style and antifungal activity.</title>
        <authorList>
            <person name="Passera A."/>
            <person name="Marcolungo L."/>
            <person name="Casati P."/>
            <person name="Brasca M."/>
            <person name="Quaglino F."/>
            <person name="Delledonne M."/>
        </authorList>
    </citation>
    <scope>NUCLEOTIDE SEQUENCE [LARGE SCALE GENOMIC DNA]</scope>
    <source>
        <strain evidence="2 3">R16</strain>
    </source>
</reference>
<comment type="caution">
    <text evidence="2">The sequence shown here is derived from an EMBL/GenBank/DDBJ whole genome shotgun (WGS) entry which is preliminary data.</text>
</comment>
<dbReference type="InterPro" id="IPR050452">
    <property type="entry name" value="Metacaspase"/>
</dbReference>
<dbReference type="Proteomes" id="UP000234789">
    <property type="component" value="Unassembled WGS sequence"/>
</dbReference>
<dbReference type="GO" id="GO:0004197">
    <property type="term" value="F:cysteine-type endopeptidase activity"/>
    <property type="evidence" value="ECO:0007669"/>
    <property type="project" value="InterPro"/>
</dbReference>